<feature type="region of interest" description="Disordered" evidence="1">
    <location>
        <begin position="160"/>
        <end position="267"/>
    </location>
</feature>
<evidence type="ECO:0000256" key="1">
    <source>
        <dbReference type="SAM" id="MobiDB-lite"/>
    </source>
</evidence>
<evidence type="ECO:0000313" key="3">
    <source>
        <dbReference type="Proteomes" id="UP000053477"/>
    </source>
</evidence>
<reference evidence="2 3" key="1">
    <citation type="submission" date="2015-04" db="EMBL/GenBank/DDBJ databases">
        <title>Complete genome sequence of Schizopora paradoxa KUC8140, a cosmopolitan wood degrader in East Asia.</title>
        <authorList>
            <consortium name="DOE Joint Genome Institute"/>
            <person name="Min B."/>
            <person name="Park H."/>
            <person name="Jang Y."/>
            <person name="Kim J.-J."/>
            <person name="Kim K.H."/>
            <person name="Pangilinan J."/>
            <person name="Lipzen A."/>
            <person name="Riley R."/>
            <person name="Grigoriev I.V."/>
            <person name="Spatafora J.W."/>
            <person name="Choi I.-G."/>
        </authorList>
    </citation>
    <scope>NUCLEOTIDE SEQUENCE [LARGE SCALE GENOMIC DNA]</scope>
    <source>
        <strain evidence="2 3">KUC8140</strain>
    </source>
</reference>
<dbReference type="EMBL" id="KQ085886">
    <property type="protein sequence ID" value="KLO19532.1"/>
    <property type="molecule type" value="Genomic_DNA"/>
</dbReference>
<protein>
    <submittedName>
        <fullName evidence="2">Uncharacterized protein</fullName>
    </submittedName>
</protein>
<feature type="compositionally biased region" description="Low complexity" evidence="1">
    <location>
        <begin position="68"/>
        <end position="81"/>
    </location>
</feature>
<feature type="compositionally biased region" description="Basic and acidic residues" evidence="1">
    <location>
        <begin position="165"/>
        <end position="176"/>
    </location>
</feature>
<organism evidence="2 3">
    <name type="scientific">Schizopora paradoxa</name>
    <dbReference type="NCBI Taxonomy" id="27342"/>
    <lineage>
        <taxon>Eukaryota</taxon>
        <taxon>Fungi</taxon>
        <taxon>Dikarya</taxon>
        <taxon>Basidiomycota</taxon>
        <taxon>Agaricomycotina</taxon>
        <taxon>Agaricomycetes</taxon>
        <taxon>Hymenochaetales</taxon>
        <taxon>Schizoporaceae</taxon>
        <taxon>Schizopora</taxon>
    </lineage>
</organism>
<dbReference type="AlphaFoldDB" id="A0A0H2S5P4"/>
<proteinExistence type="predicted"/>
<keyword evidence="3" id="KW-1185">Reference proteome</keyword>
<gene>
    <name evidence="2" type="ORF">SCHPADRAFT_66101</name>
</gene>
<sequence length="267" mass="28961">MSYPSHAFARPLSPALSQSSDTTVDDLPRESDARLRTSDIRTDSEERSQPSQVPIDPSRTLLTPASVHSPLPLTPSTSHSSNANPYPQEESQQTQLATPPADVASLPSTSDSASFDLLNLLAHVAENSPPVPTRRVDLIRAFRILVTAAGYAQYTEEIEQAAPHPRVDRNAAEPPKRGRKRKPVEEGEEDPAISSNRPAKSRRVATSAKKSNTRGRPSKVNKSSAANEVPVVAASPSVEPKVSKPRNRFVNPRPSERMTTRSAKNTA</sequence>
<dbReference type="Proteomes" id="UP000053477">
    <property type="component" value="Unassembled WGS sequence"/>
</dbReference>
<accession>A0A0H2S5P4</accession>
<dbReference type="InParanoid" id="A0A0H2S5P4"/>
<evidence type="ECO:0000313" key="2">
    <source>
        <dbReference type="EMBL" id="KLO19532.1"/>
    </source>
</evidence>
<feature type="region of interest" description="Disordered" evidence="1">
    <location>
        <begin position="1"/>
        <end position="108"/>
    </location>
</feature>
<feature type="compositionally biased region" description="Basic and acidic residues" evidence="1">
    <location>
        <begin position="26"/>
        <end position="48"/>
    </location>
</feature>
<name>A0A0H2S5P4_9AGAM</name>
<feature type="compositionally biased region" description="Polar residues" evidence="1">
    <location>
        <begin position="82"/>
        <end position="97"/>
    </location>
</feature>
<feature type="compositionally biased region" description="Low complexity" evidence="1">
    <location>
        <begin position="223"/>
        <end position="240"/>
    </location>
</feature>